<dbReference type="AlphaFoldDB" id="A0A9J5WBJ0"/>
<protein>
    <submittedName>
        <fullName evidence="2">Uncharacterized protein</fullName>
    </submittedName>
</protein>
<organism evidence="2 3">
    <name type="scientific">Solanum commersonii</name>
    <name type="common">Commerson's wild potato</name>
    <name type="synonym">Commerson's nightshade</name>
    <dbReference type="NCBI Taxonomy" id="4109"/>
    <lineage>
        <taxon>Eukaryota</taxon>
        <taxon>Viridiplantae</taxon>
        <taxon>Streptophyta</taxon>
        <taxon>Embryophyta</taxon>
        <taxon>Tracheophyta</taxon>
        <taxon>Spermatophyta</taxon>
        <taxon>Magnoliopsida</taxon>
        <taxon>eudicotyledons</taxon>
        <taxon>Gunneridae</taxon>
        <taxon>Pentapetalae</taxon>
        <taxon>asterids</taxon>
        <taxon>lamiids</taxon>
        <taxon>Solanales</taxon>
        <taxon>Solanaceae</taxon>
        <taxon>Solanoideae</taxon>
        <taxon>Solaneae</taxon>
        <taxon>Solanum</taxon>
    </lineage>
</organism>
<accession>A0A9J5WBJ0</accession>
<evidence type="ECO:0000313" key="3">
    <source>
        <dbReference type="Proteomes" id="UP000824120"/>
    </source>
</evidence>
<feature type="region of interest" description="Disordered" evidence="1">
    <location>
        <begin position="82"/>
        <end position="110"/>
    </location>
</feature>
<dbReference type="Proteomes" id="UP000824120">
    <property type="component" value="Chromosome 12"/>
</dbReference>
<sequence length="150" mass="17206">MLRSFRRRRFQWTHQATSEGYDDISFWGQEQRRSPTPGWRTFGLVIANSSFPKKEDTWIPSVVRKGDKRLCKGSKVIPSENLMTQNELLGPSDGFEDQEREEEEDEREVDAYGGLGSSVAVCGIGLLDALGKRQERCWGLERSFWSASRD</sequence>
<feature type="compositionally biased region" description="Acidic residues" evidence="1">
    <location>
        <begin position="94"/>
        <end position="108"/>
    </location>
</feature>
<dbReference type="OrthoDB" id="6621896at2759"/>
<dbReference type="EMBL" id="JACXVP010000012">
    <property type="protein sequence ID" value="KAG5573083.1"/>
    <property type="molecule type" value="Genomic_DNA"/>
</dbReference>
<evidence type="ECO:0000313" key="2">
    <source>
        <dbReference type="EMBL" id="KAG5573083.1"/>
    </source>
</evidence>
<proteinExistence type="predicted"/>
<keyword evidence="3" id="KW-1185">Reference proteome</keyword>
<name>A0A9J5WBJ0_SOLCO</name>
<gene>
    <name evidence="2" type="ORF">H5410_062849</name>
</gene>
<evidence type="ECO:0000256" key="1">
    <source>
        <dbReference type="SAM" id="MobiDB-lite"/>
    </source>
</evidence>
<comment type="caution">
    <text evidence="2">The sequence shown here is derived from an EMBL/GenBank/DDBJ whole genome shotgun (WGS) entry which is preliminary data.</text>
</comment>
<reference evidence="2 3" key="1">
    <citation type="submission" date="2020-09" db="EMBL/GenBank/DDBJ databases">
        <title>De no assembly of potato wild relative species, Solanum commersonii.</title>
        <authorList>
            <person name="Cho K."/>
        </authorList>
    </citation>
    <scope>NUCLEOTIDE SEQUENCE [LARGE SCALE GENOMIC DNA]</scope>
    <source>
        <strain evidence="2">LZ3.2</strain>
        <tissue evidence="2">Leaf</tissue>
    </source>
</reference>